<name>A0ABT9XKY8_9BACL</name>
<organism evidence="4 5">
    <name type="scientific">Alicyclobacillus cycloheptanicus</name>
    <dbReference type="NCBI Taxonomy" id="1457"/>
    <lineage>
        <taxon>Bacteria</taxon>
        <taxon>Bacillati</taxon>
        <taxon>Bacillota</taxon>
        <taxon>Bacilli</taxon>
        <taxon>Bacillales</taxon>
        <taxon>Alicyclobacillaceae</taxon>
        <taxon>Alicyclobacillus</taxon>
    </lineage>
</organism>
<dbReference type="InterPro" id="IPR027417">
    <property type="entry name" value="P-loop_NTPase"/>
</dbReference>
<dbReference type="InterPro" id="IPR038718">
    <property type="entry name" value="SNF2-like_sf"/>
</dbReference>
<dbReference type="RefSeq" id="WP_274456527.1">
    <property type="nucleotide sequence ID" value="NZ_CP067097.1"/>
</dbReference>
<feature type="domain" description="Helicase ATP-binding" evidence="2">
    <location>
        <begin position="603"/>
        <end position="771"/>
    </location>
</feature>
<dbReference type="SMART" id="SM00490">
    <property type="entry name" value="HELICc"/>
    <property type="match status" value="1"/>
</dbReference>
<sequence>MNTDDTVPNTQPDSAAAHAAGPAEQEQIWICAHFAFTPSWLGNGMVRVWAAAEPSGRVERFSHLDIVVSWLKTQTGLSPVDQSSGIAVYFEADFAAKVAAAEIDTASLPEGFRLAKSFELFLRTARLAREIVRRQDILAFAAPVDLAPAQVMETCCLLADGSEDGGSQWVAHHSAYCAAWLPAWTDSGLRALRRIYIHEMARMWDDPDDPNAVRISAAGPIEFDRWIWRCVDELVRANLLPADDAVVRLGRSRYRVFYRGEAELLTRWQQGLWAHDAEARLFPADGWLLRRQLLPAFADSGWRREWLADDSGSAYYHVAFEVVPPDAEHPAADWQLVYYVAHNEWPVRVPLRELWASGQRVLTIGRDVLVDPARWILPALRRAGQCYAPILQSLREPGPTGCSVPPEDVVTLVTEGLPALREQGFSVETPDFDAAGVANVRIRVRVRRGREKSLQARQRGRRPSAGWFDAERLVDFDWTLAVGDEELSSQAFEQLVEAHTPYIHLGGSWKLVPMNQILAQLKELGLSGRPLGAAQFSRALLLGQEQDEASPVRLEVDVDDEAMDAQRVIRFFLNAEPPKPVPTPQGFQGTLRQYQQTGYAWLLHLRNLGCGACLADDMGLGKTIQVLAYLQYLKEQGQSQGPHLLVCPTSLLQNWKAEAARFVPALRLYVHHGVERNTPLPDGRDRLTAALDTCDVVLTTYAITVRDAEALQAIAWDAVIADEAQNIKNADTKQARAVQNLHAHHRIALTGTPVENRLEELWSIFHFTNPGYLGGLSWFRKQLAGPGEIRPNSVQSRRLHRLVQPLLLRRSKSDPAIQMELPEKWEVQEYASLSAEQAALYQSIVNRLFVDIDGAPAGLSRRGRILAALVRLKQVCDHPCLVEGGSTDVRRSGKLGLLLELLDDVIDEGAAALVFTQFRDMGELLCDTIAAKYGWRPQFLHGGLSAAARGKIVEDFQQGNDPSPVLVLSLKAGGVGLNLTRANYVFHYDRWWNPAVEDQATDRVFRIGQTKNVQVHKLICAGTLEERIDQLIASKRQLSAAVIGDSAEGFITELDDAALRELFALDVDAMMEDEG</sequence>
<dbReference type="PROSITE" id="PS51194">
    <property type="entry name" value="HELICASE_CTER"/>
    <property type="match status" value="1"/>
</dbReference>
<dbReference type="CDD" id="cd18793">
    <property type="entry name" value="SF2_C_SNF"/>
    <property type="match status" value="1"/>
</dbReference>
<evidence type="ECO:0008006" key="6">
    <source>
        <dbReference type="Google" id="ProtNLM"/>
    </source>
</evidence>
<comment type="caution">
    <text evidence="4">The sequence shown here is derived from an EMBL/GenBank/DDBJ whole genome shotgun (WGS) entry which is preliminary data.</text>
</comment>
<keyword evidence="1" id="KW-0378">Hydrolase</keyword>
<dbReference type="SMART" id="SM00487">
    <property type="entry name" value="DEXDc"/>
    <property type="match status" value="1"/>
</dbReference>
<dbReference type="Pfam" id="PF12419">
    <property type="entry name" value="DUF3670"/>
    <property type="match status" value="1"/>
</dbReference>
<accession>A0ABT9XKY8</accession>
<dbReference type="CDD" id="cd18012">
    <property type="entry name" value="DEXQc_arch_SWI2_SNF2"/>
    <property type="match status" value="1"/>
</dbReference>
<evidence type="ECO:0000313" key="4">
    <source>
        <dbReference type="EMBL" id="MDQ0190877.1"/>
    </source>
</evidence>
<dbReference type="EMBL" id="JAUSTP010000026">
    <property type="protein sequence ID" value="MDQ0190877.1"/>
    <property type="molecule type" value="Genomic_DNA"/>
</dbReference>
<keyword evidence="5" id="KW-1185">Reference proteome</keyword>
<dbReference type="Proteomes" id="UP001232973">
    <property type="component" value="Unassembled WGS sequence"/>
</dbReference>
<reference evidence="4 5" key="1">
    <citation type="submission" date="2023-07" db="EMBL/GenBank/DDBJ databases">
        <title>Genomic Encyclopedia of Type Strains, Phase IV (KMG-IV): sequencing the most valuable type-strain genomes for metagenomic binning, comparative biology and taxonomic classification.</title>
        <authorList>
            <person name="Goeker M."/>
        </authorList>
    </citation>
    <scope>NUCLEOTIDE SEQUENCE [LARGE SCALE GENOMIC DNA]</scope>
    <source>
        <strain evidence="4 5">DSM 4006</strain>
    </source>
</reference>
<dbReference type="Pfam" id="PF00176">
    <property type="entry name" value="SNF2-rel_dom"/>
    <property type="match status" value="1"/>
</dbReference>
<feature type="domain" description="Helicase C-terminal" evidence="3">
    <location>
        <begin position="897"/>
        <end position="1058"/>
    </location>
</feature>
<dbReference type="Pfam" id="PF00271">
    <property type="entry name" value="Helicase_C"/>
    <property type="match status" value="1"/>
</dbReference>
<dbReference type="PROSITE" id="PS51192">
    <property type="entry name" value="HELICASE_ATP_BIND_1"/>
    <property type="match status" value="1"/>
</dbReference>
<evidence type="ECO:0000259" key="2">
    <source>
        <dbReference type="PROSITE" id="PS51192"/>
    </source>
</evidence>
<dbReference type="InterPro" id="IPR049730">
    <property type="entry name" value="SNF2/RAD54-like_C"/>
</dbReference>
<dbReference type="Gene3D" id="3.40.50.10810">
    <property type="entry name" value="Tandem AAA-ATPase domain"/>
    <property type="match status" value="1"/>
</dbReference>
<dbReference type="PANTHER" id="PTHR10799">
    <property type="entry name" value="SNF2/RAD54 HELICASE FAMILY"/>
    <property type="match status" value="1"/>
</dbReference>
<dbReference type="SUPFAM" id="SSF52540">
    <property type="entry name" value="P-loop containing nucleoside triphosphate hydrolases"/>
    <property type="match status" value="2"/>
</dbReference>
<evidence type="ECO:0000256" key="1">
    <source>
        <dbReference type="ARBA" id="ARBA00022801"/>
    </source>
</evidence>
<evidence type="ECO:0000313" key="5">
    <source>
        <dbReference type="Proteomes" id="UP001232973"/>
    </source>
</evidence>
<dbReference type="Gene3D" id="3.40.50.300">
    <property type="entry name" value="P-loop containing nucleotide triphosphate hydrolases"/>
    <property type="match status" value="1"/>
</dbReference>
<evidence type="ECO:0000259" key="3">
    <source>
        <dbReference type="PROSITE" id="PS51194"/>
    </source>
</evidence>
<dbReference type="InterPro" id="IPR000330">
    <property type="entry name" value="SNF2_N"/>
</dbReference>
<dbReference type="InterPro" id="IPR014001">
    <property type="entry name" value="Helicase_ATP-bd"/>
</dbReference>
<gene>
    <name evidence="4" type="ORF">J2S03_002744</name>
</gene>
<dbReference type="InterPro" id="IPR001650">
    <property type="entry name" value="Helicase_C-like"/>
</dbReference>
<protein>
    <recommendedName>
        <fullName evidence="6">Superfamily II DNA or RNA helicase, SNF2 family</fullName>
    </recommendedName>
</protein>
<dbReference type="InterPro" id="IPR022138">
    <property type="entry name" value="DUF3670"/>
</dbReference>
<proteinExistence type="predicted"/>